<proteinExistence type="predicted"/>
<dbReference type="InterPro" id="IPR036737">
    <property type="entry name" value="OmpA-like_sf"/>
</dbReference>
<evidence type="ECO:0000313" key="5">
    <source>
        <dbReference type="Proteomes" id="UP000838100"/>
    </source>
</evidence>
<dbReference type="SUPFAM" id="SSF53850">
    <property type="entry name" value="Periplasmic binding protein-like II"/>
    <property type="match status" value="1"/>
</dbReference>
<accession>A0ABN8EH88</accession>
<evidence type="ECO:0000256" key="1">
    <source>
        <dbReference type="ARBA" id="ARBA00022729"/>
    </source>
</evidence>
<evidence type="ECO:0000256" key="2">
    <source>
        <dbReference type="PROSITE-ProRule" id="PRU00473"/>
    </source>
</evidence>
<keyword evidence="2" id="KW-0472">Membrane</keyword>
<keyword evidence="1" id="KW-0732">Signal</keyword>
<dbReference type="Gene3D" id="3.30.1330.60">
    <property type="entry name" value="OmpA-like domain"/>
    <property type="match status" value="1"/>
</dbReference>
<dbReference type="InterPro" id="IPR006665">
    <property type="entry name" value="OmpA-like"/>
</dbReference>
<reference evidence="4" key="1">
    <citation type="submission" date="2021-12" db="EMBL/GenBank/DDBJ databases">
        <authorList>
            <person name="Rodrigo-Torres L."/>
            <person name="Arahal R. D."/>
            <person name="Lucena T."/>
        </authorList>
    </citation>
    <scope>NUCLEOTIDE SEQUENCE</scope>
    <source>
        <strain evidence="4">CECT 8267</strain>
    </source>
</reference>
<evidence type="ECO:0000313" key="4">
    <source>
        <dbReference type="EMBL" id="CAH0991354.1"/>
    </source>
</evidence>
<dbReference type="Pfam" id="PF00691">
    <property type="entry name" value="OmpA"/>
    <property type="match status" value="1"/>
</dbReference>
<dbReference type="Gene3D" id="3.40.190.10">
    <property type="entry name" value="Periplasmic binding protein-like II"/>
    <property type="match status" value="2"/>
</dbReference>
<dbReference type="PANTHER" id="PTHR30570:SF1">
    <property type="entry name" value="PHOSPHATE-BINDING PROTEIN PSTS"/>
    <property type="match status" value="1"/>
</dbReference>
<dbReference type="RefSeq" id="WP_237444004.1">
    <property type="nucleotide sequence ID" value="NZ_CAKLPX010000001.1"/>
</dbReference>
<dbReference type="PANTHER" id="PTHR30570">
    <property type="entry name" value="PERIPLASMIC PHOSPHATE BINDING COMPONENT OF PHOSPHATE ABC TRANSPORTER"/>
    <property type="match status" value="1"/>
</dbReference>
<dbReference type="Pfam" id="PF12849">
    <property type="entry name" value="PBP_like_2"/>
    <property type="match status" value="1"/>
</dbReference>
<feature type="domain" description="OmpA-like" evidence="3">
    <location>
        <begin position="335"/>
        <end position="451"/>
    </location>
</feature>
<dbReference type="InterPro" id="IPR050811">
    <property type="entry name" value="Phosphate_ABC_transporter"/>
</dbReference>
<gene>
    <name evidence="4" type="ORF">SIN8267_01457</name>
</gene>
<protein>
    <recommendedName>
        <fullName evidence="3">OmpA-like domain-containing protein</fullName>
    </recommendedName>
</protein>
<dbReference type="Proteomes" id="UP000838100">
    <property type="component" value="Unassembled WGS sequence"/>
</dbReference>
<dbReference type="CDD" id="cd13653">
    <property type="entry name" value="PBP2_phosphate_like_1"/>
    <property type="match status" value="1"/>
</dbReference>
<dbReference type="SUPFAM" id="SSF103088">
    <property type="entry name" value="OmpA-like"/>
    <property type="match status" value="1"/>
</dbReference>
<name>A0ABN8EH88_9GAMM</name>
<organism evidence="4 5">
    <name type="scientific">Sinobacterium norvegicum</name>
    <dbReference type="NCBI Taxonomy" id="1641715"/>
    <lineage>
        <taxon>Bacteria</taxon>
        <taxon>Pseudomonadati</taxon>
        <taxon>Pseudomonadota</taxon>
        <taxon>Gammaproteobacteria</taxon>
        <taxon>Cellvibrionales</taxon>
        <taxon>Spongiibacteraceae</taxon>
        <taxon>Sinobacterium</taxon>
    </lineage>
</organism>
<dbReference type="InterPro" id="IPR024370">
    <property type="entry name" value="PBP_domain"/>
</dbReference>
<comment type="caution">
    <text evidence="4">The sequence shown here is derived from an EMBL/GenBank/DDBJ whole genome shotgun (WGS) entry which is preliminary data.</text>
</comment>
<keyword evidence="5" id="KW-1185">Reference proteome</keyword>
<sequence>MILRKVAGQNILLIILCIVLLLPRSAVSEEVIFSLSGSNTVGAKLAPALVIGYLKSVGAEAINIEPSATNNNESVIRARLLSDNGLYQLISVHLAAHGSSTGFKALNSEVADIAMSSRQIKPKEVKRLQRFGDLKAIGAEHIIAIDGLAIIVHRDNKLQTLSKTLLAKIFSGEINNWQQLGGADTAINRYARDDQSGTWDTFKKLVLGKVPLDKSAERFESNAELSRRVSTDLYGIGFVPLAAVGQAKVLSVSDDQTRAMRPQQINVATEDYPLARRLYLYTRPDVDNPHILHFIDYVMARQGQTVVEDIGFISQNIIAVKQPIVRGAPDNYNELIRRAQRLSVNFYFSPGSSKLDTKAYRDLLRLEHYFAREQSGDEVWLVGFSDQKSSPALESLLARHRALKVKNKLHGKVENIQPVMSVGAFMPIANNADDAAKMKNGRVEVWLSSAQ</sequence>
<dbReference type="EMBL" id="CAKLPX010000001">
    <property type="protein sequence ID" value="CAH0991354.1"/>
    <property type="molecule type" value="Genomic_DNA"/>
</dbReference>
<evidence type="ECO:0000259" key="3">
    <source>
        <dbReference type="PROSITE" id="PS51123"/>
    </source>
</evidence>
<dbReference type="PROSITE" id="PS51123">
    <property type="entry name" value="OMPA_2"/>
    <property type="match status" value="1"/>
</dbReference>